<reference evidence="2 3" key="2">
    <citation type="submission" date="2024-02" db="EMBL/GenBank/DDBJ databases">
        <title>The Genome Sequence of Enterococcus diestrammenae JM9A.</title>
        <authorList>
            <person name="Earl A."/>
            <person name="Manson A."/>
            <person name="Gilmore M."/>
            <person name="Sanders J."/>
            <person name="Shea T."/>
            <person name="Howe W."/>
            <person name="Livny J."/>
            <person name="Cuomo C."/>
            <person name="Neafsey D."/>
            <person name="Birren B."/>
        </authorList>
    </citation>
    <scope>NUCLEOTIDE SEQUENCE [LARGE SCALE GENOMIC DNA]</scope>
    <source>
        <strain evidence="2 3">JM9A</strain>
    </source>
</reference>
<accession>A0ABV0EXM0</accession>
<keyword evidence="1" id="KW-0472">Membrane</keyword>
<dbReference type="Proteomes" id="UP001429357">
    <property type="component" value="Unassembled WGS sequence"/>
</dbReference>
<evidence type="ECO:0000256" key="1">
    <source>
        <dbReference type="SAM" id="Phobius"/>
    </source>
</evidence>
<keyword evidence="1" id="KW-0812">Transmembrane</keyword>
<evidence type="ECO:0000313" key="2">
    <source>
        <dbReference type="EMBL" id="MEO1780556.1"/>
    </source>
</evidence>
<feature type="transmembrane region" description="Helical" evidence="1">
    <location>
        <begin position="30"/>
        <end position="52"/>
    </location>
</feature>
<comment type="caution">
    <text evidence="2">The sequence shown here is derived from an EMBL/GenBank/DDBJ whole genome shotgun (WGS) entry which is preliminary data.</text>
</comment>
<reference evidence="3" key="1">
    <citation type="submission" date="2016-06" db="EMBL/GenBank/DDBJ databases">
        <title>Four novel species of enterococci isolated from chicken manure.</title>
        <authorList>
            <person name="Van Tyne D."/>
        </authorList>
    </citation>
    <scope>NUCLEOTIDE SEQUENCE [LARGE SCALE GENOMIC DNA]</scope>
    <source>
        <strain evidence="3">JM9A</strain>
    </source>
</reference>
<organism evidence="2 3">
    <name type="scientific">Enterococcus diestrammenae</name>
    <dbReference type="NCBI Taxonomy" id="1155073"/>
    <lineage>
        <taxon>Bacteria</taxon>
        <taxon>Bacillati</taxon>
        <taxon>Bacillota</taxon>
        <taxon>Bacilli</taxon>
        <taxon>Lactobacillales</taxon>
        <taxon>Enterococcaceae</taxon>
        <taxon>Enterococcus</taxon>
    </lineage>
</organism>
<sequence length="66" mass="7714">MLLLSRHNSYARIIETGTEGLEFTHSQPMAWLPFVIVFYIQLFWYSSILAYFSENGRGISAFCYLL</sequence>
<dbReference type="EMBL" id="MAEI02000001">
    <property type="protein sequence ID" value="MEO1780556.1"/>
    <property type="molecule type" value="Genomic_DNA"/>
</dbReference>
<evidence type="ECO:0000313" key="3">
    <source>
        <dbReference type="Proteomes" id="UP001429357"/>
    </source>
</evidence>
<keyword evidence="3" id="KW-1185">Reference proteome</keyword>
<name>A0ABV0EXM0_9ENTE</name>
<protein>
    <submittedName>
        <fullName evidence="2">Uncharacterized protein</fullName>
    </submittedName>
</protein>
<keyword evidence="1" id="KW-1133">Transmembrane helix</keyword>
<proteinExistence type="predicted"/>
<gene>
    <name evidence="2" type="ORF">BAU18_000095</name>
</gene>